<dbReference type="Pfam" id="PF00392">
    <property type="entry name" value="GntR"/>
    <property type="match status" value="1"/>
</dbReference>
<dbReference type="InterPro" id="IPR036388">
    <property type="entry name" value="WH-like_DNA-bd_sf"/>
</dbReference>
<evidence type="ECO:0000256" key="3">
    <source>
        <dbReference type="ARBA" id="ARBA00023163"/>
    </source>
</evidence>
<dbReference type="GO" id="GO:0045892">
    <property type="term" value="P:negative regulation of DNA-templated transcription"/>
    <property type="evidence" value="ECO:0007669"/>
    <property type="project" value="TreeGrafter"/>
</dbReference>
<dbReference type="PANTHER" id="PTHR44846">
    <property type="entry name" value="MANNOSYL-D-GLYCERATE TRANSPORT/METABOLISM SYSTEM REPRESSOR MNGR-RELATED"/>
    <property type="match status" value="1"/>
</dbReference>
<evidence type="ECO:0000313" key="6">
    <source>
        <dbReference type="EMBL" id="SDF13615.1"/>
    </source>
</evidence>
<dbReference type="EMBL" id="FNBW01000001">
    <property type="protein sequence ID" value="SDF13615.1"/>
    <property type="molecule type" value="Genomic_DNA"/>
</dbReference>
<evidence type="ECO:0000256" key="4">
    <source>
        <dbReference type="SAM" id="MobiDB-lite"/>
    </source>
</evidence>
<dbReference type="Gene3D" id="3.40.1410.10">
    <property type="entry name" value="Chorismate lyase-like"/>
    <property type="match status" value="1"/>
</dbReference>
<evidence type="ECO:0000256" key="2">
    <source>
        <dbReference type="ARBA" id="ARBA00023125"/>
    </source>
</evidence>
<dbReference type="SMART" id="SM00345">
    <property type="entry name" value="HTH_GNTR"/>
    <property type="match status" value="1"/>
</dbReference>
<name>A0A8G2F1D7_9PROT</name>
<dbReference type="AlphaFoldDB" id="A0A8G2F1D7"/>
<dbReference type="RefSeq" id="WP_093147763.1">
    <property type="nucleotide sequence ID" value="NZ_FNBW01000001.1"/>
</dbReference>
<feature type="region of interest" description="Disordered" evidence="4">
    <location>
        <begin position="1"/>
        <end position="32"/>
    </location>
</feature>
<feature type="domain" description="HTH gntR-type" evidence="5">
    <location>
        <begin position="38"/>
        <end position="106"/>
    </location>
</feature>
<proteinExistence type="predicted"/>
<dbReference type="Proteomes" id="UP000198615">
    <property type="component" value="Unassembled WGS sequence"/>
</dbReference>
<accession>A0A8G2F1D7</accession>
<dbReference type="PRINTS" id="PR00035">
    <property type="entry name" value="HTHGNTR"/>
</dbReference>
<feature type="compositionally biased region" description="Low complexity" evidence="4">
    <location>
        <begin position="17"/>
        <end position="32"/>
    </location>
</feature>
<reference evidence="6 7" key="1">
    <citation type="submission" date="2016-10" db="EMBL/GenBank/DDBJ databases">
        <authorList>
            <person name="Varghese N."/>
            <person name="Submissions S."/>
        </authorList>
    </citation>
    <scope>NUCLEOTIDE SEQUENCE [LARGE SCALE GENOMIC DNA]</scope>
    <source>
        <strain evidence="6 7">DSM 18839</strain>
    </source>
</reference>
<dbReference type="InterPro" id="IPR050679">
    <property type="entry name" value="Bact_HTH_transcr_reg"/>
</dbReference>
<keyword evidence="1" id="KW-0805">Transcription regulation</keyword>
<evidence type="ECO:0000256" key="1">
    <source>
        <dbReference type="ARBA" id="ARBA00023015"/>
    </source>
</evidence>
<comment type="caution">
    <text evidence="6">The sequence shown here is derived from an EMBL/GenBank/DDBJ whole genome shotgun (WGS) entry which is preliminary data.</text>
</comment>
<dbReference type="PROSITE" id="PS50949">
    <property type="entry name" value="HTH_GNTR"/>
    <property type="match status" value="1"/>
</dbReference>
<evidence type="ECO:0000313" key="7">
    <source>
        <dbReference type="Proteomes" id="UP000198615"/>
    </source>
</evidence>
<organism evidence="6 7">
    <name type="scientific">Thalassobaculum litoreum DSM 18839</name>
    <dbReference type="NCBI Taxonomy" id="1123362"/>
    <lineage>
        <taxon>Bacteria</taxon>
        <taxon>Pseudomonadati</taxon>
        <taxon>Pseudomonadota</taxon>
        <taxon>Alphaproteobacteria</taxon>
        <taxon>Rhodospirillales</taxon>
        <taxon>Thalassobaculaceae</taxon>
        <taxon>Thalassobaculum</taxon>
    </lineage>
</organism>
<dbReference type="SMART" id="SM00866">
    <property type="entry name" value="UTRA"/>
    <property type="match status" value="1"/>
</dbReference>
<dbReference type="SUPFAM" id="SSF46785">
    <property type="entry name" value="Winged helix' DNA-binding domain"/>
    <property type="match status" value="1"/>
</dbReference>
<dbReference type="GO" id="GO:0003700">
    <property type="term" value="F:DNA-binding transcription factor activity"/>
    <property type="evidence" value="ECO:0007669"/>
    <property type="project" value="InterPro"/>
</dbReference>
<dbReference type="InterPro" id="IPR036390">
    <property type="entry name" value="WH_DNA-bd_sf"/>
</dbReference>
<keyword evidence="7" id="KW-1185">Reference proteome</keyword>
<dbReference type="InterPro" id="IPR011663">
    <property type="entry name" value="UTRA"/>
</dbReference>
<dbReference type="CDD" id="cd07377">
    <property type="entry name" value="WHTH_GntR"/>
    <property type="match status" value="1"/>
</dbReference>
<evidence type="ECO:0000259" key="5">
    <source>
        <dbReference type="PROSITE" id="PS50949"/>
    </source>
</evidence>
<keyword evidence="2" id="KW-0238">DNA-binding</keyword>
<sequence length="294" mass="31113">MRSRLPHSGRDSRLSQAAGRAAERPAGGEAGALGRFRSPLYHQIYLIMRQRIVDGEFGTGGTLPSEQVLAEFHGVSRITAKRALDELANDGLVVRERGRGTRVVEGRAGVRISGQGTGAFDALLAMGGETEVSVKEFGYGPAEDDVAAALGLAVGTTVQRAVRVRSIGGDPFSHLTTHVPEEIGRRFEKSDMANTPLLTLLERAGVMPAAADQAVSATLADMVVADRLGIGVGAPLLRIRRVVRDGEGRAIELLVALYRSDLYRLTMTLSRGGDAEAGWSPEAVTGTPFSAGDI</sequence>
<dbReference type="Pfam" id="PF07702">
    <property type="entry name" value="UTRA"/>
    <property type="match status" value="1"/>
</dbReference>
<dbReference type="InterPro" id="IPR000524">
    <property type="entry name" value="Tscrpt_reg_HTH_GntR"/>
</dbReference>
<protein>
    <submittedName>
        <fullName evidence="6">GntR family transcriptional regulator</fullName>
    </submittedName>
</protein>
<gene>
    <name evidence="6" type="ORF">SAMN05660686_00403</name>
</gene>
<dbReference type="Gene3D" id="1.10.10.10">
    <property type="entry name" value="Winged helix-like DNA-binding domain superfamily/Winged helix DNA-binding domain"/>
    <property type="match status" value="1"/>
</dbReference>
<dbReference type="PANTHER" id="PTHR44846:SF1">
    <property type="entry name" value="MANNOSYL-D-GLYCERATE TRANSPORT_METABOLISM SYSTEM REPRESSOR MNGR-RELATED"/>
    <property type="match status" value="1"/>
</dbReference>
<dbReference type="GO" id="GO:0003677">
    <property type="term" value="F:DNA binding"/>
    <property type="evidence" value="ECO:0007669"/>
    <property type="project" value="UniProtKB-KW"/>
</dbReference>
<keyword evidence="3" id="KW-0804">Transcription</keyword>
<dbReference type="InterPro" id="IPR028978">
    <property type="entry name" value="Chorismate_lyase_/UTRA_dom_sf"/>
</dbReference>
<dbReference type="OrthoDB" id="7334968at2"/>
<dbReference type="SUPFAM" id="SSF64288">
    <property type="entry name" value="Chorismate lyase-like"/>
    <property type="match status" value="1"/>
</dbReference>